<dbReference type="NCBIfam" id="TIGR00099">
    <property type="entry name" value="Cof-subfamily"/>
    <property type="match status" value="1"/>
</dbReference>
<evidence type="ECO:0008006" key="3">
    <source>
        <dbReference type="Google" id="ProtNLM"/>
    </source>
</evidence>
<accession>A0A1K2HIE6</accession>
<dbReference type="Proteomes" id="UP000185655">
    <property type="component" value="Unassembled WGS sequence"/>
</dbReference>
<dbReference type="SFLD" id="SFLDG01144">
    <property type="entry name" value="C2.B.4:_PGP_Like"/>
    <property type="match status" value="1"/>
</dbReference>
<dbReference type="InterPro" id="IPR036412">
    <property type="entry name" value="HAD-like_sf"/>
</dbReference>
<dbReference type="SFLD" id="SFLDG01140">
    <property type="entry name" value="C2.B:_Phosphomannomutase_and_P"/>
    <property type="match status" value="1"/>
</dbReference>
<dbReference type="InterPro" id="IPR000150">
    <property type="entry name" value="Cof"/>
</dbReference>
<dbReference type="EMBL" id="FPKS01000017">
    <property type="protein sequence ID" value="SFZ76604.1"/>
    <property type="molecule type" value="Genomic_DNA"/>
</dbReference>
<dbReference type="SUPFAM" id="SSF56784">
    <property type="entry name" value="HAD-like"/>
    <property type="match status" value="1"/>
</dbReference>
<dbReference type="PANTHER" id="PTHR10000:SF8">
    <property type="entry name" value="HAD SUPERFAMILY HYDROLASE-LIKE, TYPE 3"/>
    <property type="match status" value="1"/>
</dbReference>
<dbReference type="GO" id="GO:0005829">
    <property type="term" value="C:cytosol"/>
    <property type="evidence" value="ECO:0007669"/>
    <property type="project" value="TreeGrafter"/>
</dbReference>
<evidence type="ECO:0000313" key="1">
    <source>
        <dbReference type="EMBL" id="SFZ76604.1"/>
    </source>
</evidence>
<dbReference type="GO" id="GO:0000287">
    <property type="term" value="F:magnesium ion binding"/>
    <property type="evidence" value="ECO:0007669"/>
    <property type="project" value="TreeGrafter"/>
</dbReference>
<dbReference type="Gene3D" id="3.30.1240.10">
    <property type="match status" value="1"/>
</dbReference>
<dbReference type="InterPro" id="IPR023214">
    <property type="entry name" value="HAD_sf"/>
</dbReference>
<dbReference type="NCBIfam" id="TIGR01484">
    <property type="entry name" value="HAD-SF-IIB"/>
    <property type="match status" value="1"/>
</dbReference>
<dbReference type="NCBIfam" id="NF007806">
    <property type="entry name" value="PRK10513.1"/>
    <property type="match status" value="1"/>
</dbReference>
<dbReference type="Gene3D" id="3.40.50.1000">
    <property type="entry name" value="HAD superfamily/HAD-like"/>
    <property type="match status" value="1"/>
</dbReference>
<dbReference type="RefSeq" id="WP_031366930.1">
    <property type="nucleotide sequence ID" value="NZ_FPKS01000017.1"/>
</dbReference>
<dbReference type="PANTHER" id="PTHR10000">
    <property type="entry name" value="PHOSPHOSERINE PHOSPHATASE"/>
    <property type="match status" value="1"/>
</dbReference>
<dbReference type="AlphaFoldDB" id="A0A1K2HIE6"/>
<reference evidence="1 2" key="1">
    <citation type="submission" date="2016-11" db="EMBL/GenBank/DDBJ databases">
        <authorList>
            <person name="Jaros S."/>
            <person name="Januszkiewicz K."/>
            <person name="Wedrychowicz H."/>
        </authorList>
    </citation>
    <scope>NUCLEOTIDE SEQUENCE [LARGE SCALE GENOMIC DNA]</scope>
    <source>
        <strain evidence="1 2">DSM 22330</strain>
    </source>
</reference>
<dbReference type="Pfam" id="PF08282">
    <property type="entry name" value="Hydrolase_3"/>
    <property type="match status" value="1"/>
</dbReference>
<dbReference type="GO" id="GO:0016791">
    <property type="term" value="F:phosphatase activity"/>
    <property type="evidence" value="ECO:0007669"/>
    <property type="project" value="TreeGrafter"/>
</dbReference>
<gene>
    <name evidence="1" type="ORF">SAMN02746068_02002</name>
</gene>
<name>A0A1K2HIE6_9LACT</name>
<dbReference type="InterPro" id="IPR006379">
    <property type="entry name" value="HAD-SF_hydro_IIB"/>
</dbReference>
<proteinExistence type="predicted"/>
<protein>
    <recommendedName>
        <fullName evidence="3">Sugar-phosphatase</fullName>
    </recommendedName>
</protein>
<organism evidence="1 2">
    <name type="scientific">Pseudolactococcus chungangensis CAU 28 = DSM 22330</name>
    <dbReference type="NCBI Taxonomy" id="1122154"/>
    <lineage>
        <taxon>Bacteria</taxon>
        <taxon>Bacillati</taxon>
        <taxon>Bacillota</taxon>
        <taxon>Bacilli</taxon>
        <taxon>Lactobacillales</taxon>
        <taxon>Streptococcaceae</taxon>
        <taxon>Pseudolactococcus</taxon>
    </lineage>
</organism>
<dbReference type="SFLD" id="SFLDS00003">
    <property type="entry name" value="Haloacid_Dehalogenase"/>
    <property type="match status" value="1"/>
</dbReference>
<dbReference type="OrthoDB" id="9790031at2"/>
<dbReference type="PROSITE" id="PS01228">
    <property type="entry name" value="COF_1"/>
    <property type="match status" value="1"/>
</dbReference>
<evidence type="ECO:0000313" key="2">
    <source>
        <dbReference type="Proteomes" id="UP000185655"/>
    </source>
</evidence>
<dbReference type="CDD" id="cd07516">
    <property type="entry name" value="HAD_Pase"/>
    <property type="match status" value="1"/>
</dbReference>
<dbReference type="STRING" id="1122154.SAMN02746068_02002"/>
<sequence length="272" mass="29627">MGIKLVTIDVDGTLLNSQRLVTPEVKLAISQAKAQGVKIVMTTGRPYPGVIDLLRELSLTDVGDYVITYNGGMILAADTGTELKRMTLTYQDYLKIDDLATTLGCASHAVTEDRLFTSNYDVSPYTVEESFIAKVPMSFRTREEMQSEDAVIKMILVGEADDLHHAISRIPPEFKNDYTTVSSAPNFFEMLNKKASKGQGLMQLAQILNIPLEETMAIGDAENDRSMLEVAGLAIAMGNAVPEIVAVADYQTSTNDAHGVAVALEKFVLTVD</sequence>